<reference evidence="2" key="1">
    <citation type="submission" date="2017-02" db="UniProtKB">
        <authorList>
            <consortium name="WormBaseParasite"/>
        </authorList>
    </citation>
    <scope>IDENTIFICATION</scope>
</reference>
<evidence type="ECO:0000313" key="1">
    <source>
        <dbReference type="Proteomes" id="UP000036681"/>
    </source>
</evidence>
<dbReference type="WBParaSite" id="ALUE_0000673401-mRNA-1">
    <property type="protein sequence ID" value="ALUE_0000673401-mRNA-1"/>
    <property type="gene ID" value="ALUE_0000673401"/>
</dbReference>
<proteinExistence type="predicted"/>
<dbReference type="Proteomes" id="UP000036681">
    <property type="component" value="Unplaced"/>
</dbReference>
<organism evidence="1 2">
    <name type="scientific">Ascaris lumbricoides</name>
    <name type="common">Giant roundworm</name>
    <dbReference type="NCBI Taxonomy" id="6252"/>
    <lineage>
        <taxon>Eukaryota</taxon>
        <taxon>Metazoa</taxon>
        <taxon>Ecdysozoa</taxon>
        <taxon>Nematoda</taxon>
        <taxon>Chromadorea</taxon>
        <taxon>Rhabditida</taxon>
        <taxon>Spirurina</taxon>
        <taxon>Ascaridomorpha</taxon>
        <taxon>Ascaridoidea</taxon>
        <taxon>Ascarididae</taxon>
        <taxon>Ascaris</taxon>
    </lineage>
</organism>
<protein>
    <submittedName>
        <fullName evidence="2">Uncharacterized protein</fullName>
    </submittedName>
</protein>
<evidence type="ECO:0000313" key="2">
    <source>
        <dbReference type="WBParaSite" id="ALUE_0000673401-mRNA-1"/>
    </source>
</evidence>
<accession>A0A0M3HV28</accession>
<name>A0A0M3HV28_ASCLU</name>
<sequence>MFTVVCGLLREIRHRSTFIRSPFITICLFHYSR</sequence>
<keyword evidence="1" id="KW-1185">Reference proteome</keyword>
<dbReference type="AlphaFoldDB" id="A0A0M3HV28"/>